<proteinExistence type="predicted"/>
<dbReference type="PANTHER" id="PTHR46954">
    <property type="entry name" value="C2H2-TYPE DOMAIN-CONTAINING PROTEIN"/>
    <property type="match status" value="1"/>
</dbReference>
<comment type="caution">
    <text evidence="1">The sequence shown here is derived from an EMBL/GenBank/DDBJ whole genome shotgun (WGS) entry which is preliminary data.</text>
</comment>
<dbReference type="Proteomes" id="UP000789405">
    <property type="component" value="Unassembled WGS sequence"/>
</dbReference>
<gene>
    <name evidence="1" type="ORF">DERYTH_LOCUS10298</name>
</gene>
<reference evidence="1" key="1">
    <citation type="submission" date="2021-06" db="EMBL/GenBank/DDBJ databases">
        <authorList>
            <person name="Kallberg Y."/>
            <person name="Tangrot J."/>
            <person name="Rosling A."/>
        </authorList>
    </citation>
    <scope>NUCLEOTIDE SEQUENCE</scope>
    <source>
        <strain evidence="1">MA453B</strain>
    </source>
</reference>
<evidence type="ECO:0000313" key="2">
    <source>
        <dbReference type="Proteomes" id="UP000789405"/>
    </source>
</evidence>
<organism evidence="1 2">
    <name type="scientific">Dentiscutata erythropus</name>
    <dbReference type="NCBI Taxonomy" id="1348616"/>
    <lineage>
        <taxon>Eukaryota</taxon>
        <taxon>Fungi</taxon>
        <taxon>Fungi incertae sedis</taxon>
        <taxon>Mucoromycota</taxon>
        <taxon>Glomeromycotina</taxon>
        <taxon>Glomeromycetes</taxon>
        <taxon>Diversisporales</taxon>
        <taxon>Gigasporaceae</taxon>
        <taxon>Dentiscutata</taxon>
    </lineage>
</organism>
<dbReference type="OrthoDB" id="2396850at2759"/>
<protein>
    <submittedName>
        <fullName evidence="1">7522_t:CDS:1</fullName>
    </submittedName>
</protein>
<accession>A0A9N9H4S8</accession>
<sequence>MQMPFSLAVANKQEGGKYRNSKAITYSGSIFIRAHNSKHDSSTVYLYGKDFDELIVKEKLYDYTKMDGQPKSVIVILSDSGSNENFLYRKTIQIMIEYFDKYDLDTIIVIYFTLYQSASNLLRTVDEKLENHNFKVAEDVLTSMWEDTIINDYLIFAKYVNSFEEPYYLREKSAI</sequence>
<dbReference type="AlphaFoldDB" id="A0A9N9H4S8"/>
<dbReference type="PANTHER" id="PTHR46954:SF1">
    <property type="entry name" value="C2H2-TYPE DOMAIN-CONTAINING PROTEIN"/>
    <property type="match status" value="1"/>
</dbReference>
<name>A0A9N9H4S8_9GLOM</name>
<evidence type="ECO:0000313" key="1">
    <source>
        <dbReference type="EMBL" id="CAG8653221.1"/>
    </source>
</evidence>
<keyword evidence="2" id="KW-1185">Reference proteome</keyword>
<dbReference type="EMBL" id="CAJVPY010005943">
    <property type="protein sequence ID" value="CAG8653221.1"/>
    <property type="molecule type" value="Genomic_DNA"/>
</dbReference>